<dbReference type="Gramene" id="TuG1812G0600001010.01.T01">
    <property type="protein sequence ID" value="TuG1812G0600001010.01.T01"/>
    <property type="gene ID" value="TuG1812G0600001010.01"/>
</dbReference>
<name>A0A8R7QPE1_TRIUA</name>
<reference evidence="1" key="2">
    <citation type="submission" date="2018-03" db="EMBL/GenBank/DDBJ databases">
        <title>The Triticum urartu genome reveals the dynamic nature of wheat genome evolution.</title>
        <authorList>
            <person name="Ling H."/>
            <person name="Ma B."/>
            <person name="Shi X."/>
            <person name="Liu H."/>
            <person name="Dong L."/>
            <person name="Sun H."/>
            <person name="Cao Y."/>
            <person name="Gao Q."/>
            <person name="Zheng S."/>
            <person name="Li Y."/>
            <person name="Yu Y."/>
            <person name="Du H."/>
            <person name="Qi M."/>
            <person name="Li Y."/>
            <person name="Yu H."/>
            <person name="Cui Y."/>
            <person name="Wang N."/>
            <person name="Chen C."/>
            <person name="Wu H."/>
            <person name="Zhao Y."/>
            <person name="Zhang J."/>
            <person name="Li Y."/>
            <person name="Zhou W."/>
            <person name="Zhang B."/>
            <person name="Hu W."/>
            <person name="Eijk M."/>
            <person name="Tang J."/>
            <person name="Witsenboer H."/>
            <person name="Zhao S."/>
            <person name="Li Z."/>
            <person name="Zhang A."/>
            <person name="Wang D."/>
            <person name="Liang C."/>
        </authorList>
    </citation>
    <scope>NUCLEOTIDE SEQUENCE [LARGE SCALE GENOMIC DNA]</scope>
    <source>
        <strain evidence="1">cv. G1812</strain>
    </source>
</reference>
<sequence length="63" mass="6953">MSCPRAELIPASQLLSPPVVFLLDQDRWACVDAAGGFFACHKFVGILNEDRFLGPRGWSMSEV</sequence>
<dbReference type="EnsemblPlants" id="TuG1812G0600001010.01.T01">
    <property type="protein sequence ID" value="TuG1812G0600001010.01.T01"/>
    <property type="gene ID" value="TuG1812G0600001010.01"/>
</dbReference>
<accession>A0A8R7QPE1</accession>
<proteinExistence type="predicted"/>
<reference evidence="2" key="1">
    <citation type="journal article" date="2013" name="Nature">
        <title>Draft genome of the wheat A-genome progenitor Triticum urartu.</title>
        <authorList>
            <person name="Ling H.Q."/>
            <person name="Zhao S."/>
            <person name="Liu D."/>
            <person name="Wang J."/>
            <person name="Sun H."/>
            <person name="Zhang C."/>
            <person name="Fan H."/>
            <person name="Li D."/>
            <person name="Dong L."/>
            <person name="Tao Y."/>
            <person name="Gao C."/>
            <person name="Wu H."/>
            <person name="Li Y."/>
            <person name="Cui Y."/>
            <person name="Guo X."/>
            <person name="Zheng S."/>
            <person name="Wang B."/>
            <person name="Yu K."/>
            <person name="Liang Q."/>
            <person name="Yang W."/>
            <person name="Lou X."/>
            <person name="Chen J."/>
            <person name="Feng M."/>
            <person name="Jian J."/>
            <person name="Zhang X."/>
            <person name="Luo G."/>
            <person name="Jiang Y."/>
            <person name="Liu J."/>
            <person name="Wang Z."/>
            <person name="Sha Y."/>
            <person name="Zhang B."/>
            <person name="Wu H."/>
            <person name="Tang D."/>
            <person name="Shen Q."/>
            <person name="Xue P."/>
            <person name="Zou S."/>
            <person name="Wang X."/>
            <person name="Liu X."/>
            <person name="Wang F."/>
            <person name="Yang Y."/>
            <person name="An X."/>
            <person name="Dong Z."/>
            <person name="Zhang K."/>
            <person name="Zhang X."/>
            <person name="Luo M.C."/>
            <person name="Dvorak J."/>
            <person name="Tong Y."/>
            <person name="Wang J."/>
            <person name="Yang H."/>
            <person name="Li Z."/>
            <person name="Wang D."/>
            <person name="Zhang A."/>
            <person name="Wang J."/>
        </authorList>
    </citation>
    <scope>NUCLEOTIDE SEQUENCE</scope>
    <source>
        <strain evidence="2">cv. G1812</strain>
    </source>
</reference>
<evidence type="ECO:0000313" key="2">
    <source>
        <dbReference type="Proteomes" id="UP000015106"/>
    </source>
</evidence>
<keyword evidence="2" id="KW-1185">Reference proteome</keyword>
<protein>
    <submittedName>
        <fullName evidence="1">Uncharacterized protein</fullName>
    </submittedName>
</protein>
<reference evidence="1" key="3">
    <citation type="submission" date="2022-06" db="UniProtKB">
        <authorList>
            <consortium name="EnsemblPlants"/>
        </authorList>
    </citation>
    <scope>IDENTIFICATION</scope>
</reference>
<evidence type="ECO:0000313" key="1">
    <source>
        <dbReference type="EnsemblPlants" id="TuG1812G0600001010.01.T01"/>
    </source>
</evidence>
<dbReference type="Proteomes" id="UP000015106">
    <property type="component" value="Chromosome 6"/>
</dbReference>
<organism evidence="1 2">
    <name type="scientific">Triticum urartu</name>
    <name type="common">Red wild einkorn</name>
    <name type="synonym">Crithodium urartu</name>
    <dbReference type="NCBI Taxonomy" id="4572"/>
    <lineage>
        <taxon>Eukaryota</taxon>
        <taxon>Viridiplantae</taxon>
        <taxon>Streptophyta</taxon>
        <taxon>Embryophyta</taxon>
        <taxon>Tracheophyta</taxon>
        <taxon>Spermatophyta</taxon>
        <taxon>Magnoliopsida</taxon>
        <taxon>Liliopsida</taxon>
        <taxon>Poales</taxon>
        <taxon>Poaceae</taxon>
        <taxon>BOP clade</taxon>
        <taxon>Pooideae</taxon>
        <taxon>Triticodae</taxon>
        <taxon>Triticeae</taxon>
        <taxon>Triticinae</taxon>
        <taxon>Triticum</taxon>
    </lineage>
</organism>
<dbReference type="AlphaFoldDB" id="A0A8R7QPE1"/>